<keyword evidence="4" id="KW-0274">FAD</keyword>
<dbReference type="PROSITE" id="PS51387">
    <property type="entry name" value="FAD_PCMH"/>
    <property type="match status" value="1"/>
</dbReference>
<evidence type="ECO:0000256" key="4">
    <source>
        <dbReference type="ARBA" id="ARBA00022827"/>
    </source>
</evidence>
<reference evidence="8" key="1">
    <citation type="submission" date="2016-06" db="EMBL/GenBank/DDBJ databases">
        <authorList>
            <person name="Sutton G."/>
            <person name="Brinkac L."/>
            <person name="Sanka R."/>
            <person name="Adams M."/>
            <person name="Lau E."/>
            <person name="Sam S."/>
            <person name="Sreng N."/>
            <person name="Him V."/>
            <person name="Kerleguer A."/>
            <person name="Cheng S."/>
        </authorList>
    </citation>
    <scope>NUCLEOTIDE SEQUENCE [LARGE SCALE GENOMIC DNA]</scope>
    <source>
        <strain evidence="8">E1876</strain>
    </source>
</reference>
<dbReference type="EMBL" id="LZKG01000042">
    <property type="protein sequence ID" value="OBI32249.1"/>
    <property type="molecule type" value="Genomic_DNA"/>
</dbReference>
<evidence type="ECO:0000256" key="3">
    <source>
        <dbReference type="ARBA" id="ARBA00022630"/>
    </source>
</evidence>
<dbReference type="Pfam" id="PF01565">
    <property type="entry name" value="FAD_binding_4"/>
    <property type="match status" value="1"/>
</dbReference>
<evidence type="ECO:0000259" key="6">
    <source>
        <dbReference type="PROSITE" id="PS51387"/>
    </source>
</evidence>
<dbReference type="InterPro" id="IPR016166">
    <property type="entry name" value="FAD-bd_PCMH"/>
</dbReference>
<dbReference type="Gene3D" id="3.30.43.10">
    <property type="entry name" value="Uridine Diphospho-n-acetylenolpyruvylglucosamine Reductase, domain 2"/>
    <property type="match status" value="1"/>
</dbReference>
<keyword evidence="3" id="KW-0285">Flavoprotein</keyword>
<dbReference type="InterPro" id="IPR050416">
    <property type="entry name" value="FAD-linked_Oxidoreductase"/>
</dbReference>
<feature type="domain" description="FAD-binding PCMH-type" evidence="6">
    <location>
        <begin position="31"/>
        <end position="202"/>
    </location>
</feature>
<keyword evidence="5" id="KW-0560">Oxidoreductase</keyword>
<dbReference type="AlphaFoldDB" id="A0A1A2Y2K1"/>
<gene>
    <name evidence="7" type="ORF">A5710_15680</name>
</gene>
<dbReference type="GO" id="GO:0016491">
    <property type="term" value="F:oxidoreductase activity"/>
    <property type="evidence" value="ECO:0007669"/>
    <property type="project" value="UniProtKB-KW"/>
</dbReference>
<sequence>MSLFTAEKTFPRGAAGYEAARRETVWNGLVPQRFPDVIVQAHNADDVVAAIHYARANGHRVGICSGGRSWSASHLRDGGMLLDVSRLDHCTVDTDRMTARVGPGKAASAFAIDLDSHGLFFPAGHCDGIRLGGYLLQGGYGWNGPAVGPACESVLGLEVVTADGEHRYCDAENDPDLYWAARGSGPGFFGVVTSFTLLLRPRPPVWGTCLYVYPIDVADEVFTWGRAISPEVDDRVELQIATCRSFPGAGLDHPAIAVAAPVFADSDEEATKALAVLGTCPVADRAIISLPYAPTTLANWYAAVMTNYPPGHRYIADGMFTSASAEELLPGIRKIIETMPPHPSQFLFTGWKTSEDRADMVYGLEDEIYLALYTAWKDPADDERYGDWAQSNMAAMSHLATGIALADENLGRRPARFITDPNLARLEKVRAAYDPEARFHSWMGHG</sequence>
<dbReference type="InterPro" id="IPR016169">
    <property type="entry name" value="FAD-bd_PCMH_sub2"/>
</dbReference>
<comment type="caution">
    <text evidence="7">The sequence shown here is derived from an EMBL/GenBank/DDBJ whole genome shotgun (WGS) entry which is preliminary data.</text>
</comment>
<dbReference type="RefSeq" id="WP_064922396.1">
    <property type="nucleotide sequence ID" value="NZ_LZJK01000097.1"/>
</dbReference>
<dbReference type="SUPFAM" id="SSF56176">
    <property type="entry name" value="FAD-binding/transporter-associated domain-like"/>
    <property type="match status" value="1"/>
</dbReference>
<evidence type="ECO:0000313" key="7">
    <source>
        <dbReference type="EMBL" id="OBI32249.1"/>
    </source>
</evidence>
<dbReference type="InterPro" id="IPR016167">
    <property type="entry name" value="FAD-bd_PCMH_sub1"/>
</dbReference>
<dbReference type="Gene3D" id="3.30.465.10">
    <property type="match status" value="1"/>
</dbReference>
<comment type="cofactor">
    <cofactor evidence="1">
        <name>FAD</name>
        <dbReference type="ChEBI" id="CHEBI:57692"/>
    </cofactor>
</comment>
<evidence type="ECO:0000256" key="1">
    <source>
        <dbReference type="ARBA" id="ARBA00001974"/>
    </source>
</evidence>
<name>A0A1A2Y2K1_MYCSD</name>
<dbReference type="InterPro" id="IPR036318">
    <property type="entry name" value="FAD-bd_PCMH-like_sf"/>
</dbReference>
<accession>A0A1A2Y2K1</accession>
<dbReference type="OrthoDB" id="545125at2"/>
<dbReference type="GO" id="GO:0071949">
    <property type="term" value="F:FAD binding"/>
    <property type="evidence" value="ECO:0007669"/>
    <property type="project" value="InterPro"/>
</dbReference>
<evidence type="ECO:0000256" key="5">
    <source>
        <dbReference type="ARBA" id="ARBA00023002"/>
    </source>
</evidence>
<dbReference type="InterPro" id="IPR006094">
    <property type="entry name" value="Oxid_FAD_bind_N"/>
</dbReference>
<comment type="similarity">
    <text evidence="2">Belongs to the oxygen-dependent FAD-linked oxidoreductase family.</text>
</comment>
<dbReference type="Gene3D" id="3.40.462.20">
    <property type="match status" value="1"/>
</dbReference>
<dbReference type="Proteomes" id="UP000093943">
    <property type="component" value="Unassembled WGS sequence"/>
</dbReference>
<proteinExistence type="inferred from homology"/>
<evidence type="ECO:0000256" key="2">
    <source>
        <dbReference type="ARBA" id="ARBA00005466"/>
    </source>
</evidence>
<dbReference type="PANTHER" id="PTHR42973:SF39">
    <property type="entry name" value="FAD-BINDING PCMH-TYPE DOMAIN-CONTAINING PROTEIN"/>
    <property type="match status" value="1"/>
</dbReference>
<protein>
    <submittedName>
        <fullName evidence="7">Oxidoreductase</fullName>
    </submittedName>
</protein>
<dbReference type="PANTHER" id="PTHR42973">
    <property type="entry name" value="BINDING OXIDOREDUCTASE, PUTATIVE (AFU_ORTHOLOGUE AFUA_1G17690)-RELATED"/>
    <property type="match status" value="1"/>
</dbReference>
<organism evidence="7 8">
    <name type="scientific">Mycolicibacter sinensis (strain JDM601)</name>
    <name type="common">Mycobacterium sinense</name>
    <dbReference type="NCBI Taxonomy" id="875328"/>
    <lineage>
        <taxon>Bacteria</taxon>
        <taxon>Bacillati</taxon>
        <taxon>Actinomycetota</taxon>
        <taxon>Actinomycetes</taxon>
        <taxon>Mycobacteriales</taxon>
        <taxon>Mycobacteriaceae</taxon>
        <taxon>Mycolicibacter</taxon>
    </lineage>
</organism>
<evidence type="ECO:0000313" key="8">
    <source>
        <dbReference type="Proteomes" id="UP000093943"/>
    </source>
</evidence>